<dbReference type="Pfam" id="PF01832">
    <property type="entry name" value="Glucosaminidase"/>
    <property type="match status" value="1"/>
</dbReference>
<proteinExistence type="predicted"/>
<organism evidence="2 3">
    <name type="scientific">Candidatus Gallitreponema excrementavium</name>
    <dbReference type="NCBI Taxonomy" id="2840840"/>
    <lineage>
        <taxon>Bacteria</taxon>
        <taxon>Pseudomonadati</taxon>
        <taxon>Spirochaetota</taxon>
        <taxon>Spirochaetia</taxon>
        <taxon>Spirochaetales</taxon>
        <taxon>Candidatus Gallitreponema</taxon>
    </lineage>
</organism>
<dbReference type="EMBL" id="JADIMM010000023">
    <property type="protein sequence ID" value="MBO8456929.1"/>
    <property type="molecule type" value="Genomic_DNA"/>
</dbReference>
<feature type="domain" description="Mannosyl-glycoprotein endo-beta-N-acetylglucosamidase-like" evidence="1">
    <location>
        <begin position="68"/>
        <end position="191"/>
    </location>
</feature>
<protein>
    <submittedName>
        <fullName evidence="2">Glucosaminidase domain-containing protein</fullName>
    </submittedName>
</protein>
<reference evidence="2" key="2">
    <citation type="journal article" date="2021" name="PeerJ">
        <title>Extensive microbial diversity within the chicken gut microbiome revealed by metagenomics and culture.</title>
        <authorList>
            <person name="Gilroy R."/>
            <person name="Ravi A."/>
            <person name="Getino M."/>
            <person name="Pursley I."/>
            <person name="Horton D.L."/>
            <person name="Alikhan N.F."/>
            <person name="Baker D."/>
            <person name="Gharbi K."/>
            <person name="Hall N."/>
            <person name="Watson M."/>
            <person name="Adriaenssens E.M."/>
            <person name="Foster-Nyarko E."/>
            <person name="Jarju S."/>
            <person name="Secka A."/>
            <person name="Antonio M."/>
            <person name="Oren A."/>
            <person name="Chaudhuri R.R."/>
            <person name="La Ragione R."/>
            <person name="Hildebrand F."/>
            <person name="Pallen M.J."/>
        </authorList>
    </citation>
    <scope>NUCLEOTIDE SEQUENCE</scope>
    <source>
        <strain evidence="2">10532</strain>
    </source>
</reference>
<reference evidence="2" key="1">
    <citation type="submission" date="2020-10" db="EMBL/GenBank/DDBJ databases">
        <authorList>
            <person name="Gilroy R."/>
        </authorList>
    </citation>
    <scope>NUCLEOTIDE SEQUENCE</scope>
    <source>
        <strain evidence="2">10532</strain>
    </source>
</reference>
<evidence type="ECO:0000313" key="3">
    <source>
        <dbReference type="Proteomes" id="UP000823638"/>
    </source>
</evidence>
<dbReference type="Gene3D" id="1.10.530.10">
    <property type="match status" value="1"/>
</dbReference>
<comment type="caution">
    <text evidence="2">The sequence shown here is derived from an EMBL/GenBank/DDBJ whole genome shotgun (WGS) entry which is preliminary data.</text>
</comment>
<sequence length="193" mass="21470">MKKNFFVLPVLILILSGCVTGISWKTQKEEIPEKIMGTGLKTRNELVSFFMDNNSKADREKVSRLAGYYINKCAKEGVNHDVAFVQMCLETGFLRFGGLVTESMNNFCGLGAIDENQRGCVFSSESEGVLAHVQHLKAYGSKEPLNTKCVDPRYKYVTPKGKSPYISGLAGTWAADKEYGTKLNGLLEKLYTF</sequence>
<gene>
    <name evidence="2" type="ORF">IAA81_01725</name>
</gene>
<dbReference type="PROSITE" id="PS51257">
    <property type="entry name" value="PROKAR_LIPOPROTEIN"/>
    <property type="match status" value="1"/>
</dbReference>
<dbReference type="GO" id="GO:0004040">
    <property type="term" value="F:amidase activity"/>
    <property type="evidence" value="ECO:0007669"/>
    <property type="project" value="InterPro"/>
</dbReference>
<name>A0A9D9HMY3_9SPIR</name>
<evidence type="ECO:0000259" key="1">
    <source>
        <dbReference type="Pfam" id="PF01832"/>
    </source>
</evidence>
<dbReference type="Proteomes" id="UP000823638">
    <property type="component" value="Unassembled WGS sequence"/>
</dbReference>
<evidence type="ECO:0000313" key="2">
    <source>
        <dbReference type="EMBL" id="MBO8456929.1"/>
    </source>
</evidence>
<accession>A0A9D9HMY3</accession>
<dbReference type="AlphaFoldDB" id="A0A9D9HMY3"/>
<dbReference type="InterPro" id="IPR002901">
    <property type="entry name" value="MGlyc_endo_b_GlcNAc-like_dom"/>
</dbReference>